<feature type="domain" description="Major facilitator superfamily (MFS) profile" evidence="8">
    <location>
        <begin position="49"/>
        <end position="473"/>
    </location>
</feature>
<reference evidence="9 10" key="1">
    <citation type="journal article" date="2024" name="Nat. Commun.">
        <title>Phylogenomics reveals the evolutionary origins of lichenization in chlorophyte algae.</title>
        <authorList>
            <person name="Puginier C."/>
            <person name="Libourel C."/>
            <person name="Otte J."/>
            <person name="Skaloud P."/>
            <person name="Haon M."/>
            <person name="Grisel S."/>
            <person name="Petersen M."/>
            <person name="Berrin J.G."/>
            <person name="Delaux P.M."/>
            <person name="Dal Grande F."/>
            <person name="Keller J."/>
        </authorList>
    </citation>
    <scope>NUCLEOTIDE SEQUENCE [LARGE SCALE GENOMIC DNA]</scope>
    <source>
        <strain evidence="9 10">SAG 245.80</strain>
    </source>
</reference>
<evidence type="ECO:0000256" key="7">
    <source>
        <dbReference type="SAM" id="Phobius"/>
    </source>
</evidence>
<accession>A0AAW1QNG8</accession>
<feature type="transmembrane region" description="Helical" evidence="7">
    <location>
        <begin position="210"/>
        <end position="232"/>
    </location>
</feature>
<dbReference type="InterPro" id="IPR020846">
    <property type="entry name" value="MFS_dom"/>
</dbReference>
<dbReference type="PANTHER" id="PTHR23505:SF79">
    <property type="entry name" value="PROTEIN SPINSTER"/>
    <property type="match status" value="1"/>
</dbReference>
<gene>
    <name evidence="9" type="ORF">WJX81_005352</name>
</gene>
<evidence type="ECO:0000313" key="9">
    <source>
        <dbReference type="EMBL" id="KAK9823059.1"/>
    </source>
</evidence>
<dbReference type="SUPFAM" id="SSF103473">
    <property type="entry name" value="MFS general substrate transporter"/>
    <property type="match status" value="1"/>
</dbReference>
<feature type="transmembrane region" description="Helical" evidence="7">
    <location>
        <begin position="150"/>
        <end position="172"/>
    </location>
</feature>
<feature type="transmembrane region" description="Helical" evidence="7">
    <location>
        <begin position="279"/>
        <end position="300"/>
    </location>
</feature>
<feature type="transmembrane region" description="Helical" evidence="7">
    <location>
        <begin position="445"/>
        <end position="465"/>
    </location>
</feature>
<name>A0AAW1QNG8_9CHLO</name>
<proteinExistence type="inferred from homology"/>
<comment type="caution">
    <text evidence="9">The sequence shown here is derived from an EMBL/GenBank/DDBJ whole genome shotgun (WGS) entry which is preliminary data.</text>
</comment>
<organism evidence="9 10">
    <name type="scientific">Elliptochloris bilobata</name>
    <dbReference type="NCBI Taxonomy" id="381761"/>
    <lineage>
        <taxon>Eukaryota</taxon>
        <taxon>Viridiplantae</taxon>
        <taxon>Chlorophyta</taxon>
        <taxon>core chlorophytes</taxon>
        <taxon>Trebouxiophyceae</taxon>
        <taxon>Trebouxiophyceae incertae sedis</taxon>
        <taxon>Elliptochloris clade</taxon>
        <taxon>Elliptochloris</taxon>
    </lineage>
</organism>
<feature type="transmembrane region" description="Helical" evidence="7">
    <location>
        <begin position="320"/>
        <end position="339"/>
    </location>
</feature>
<dbReference type="Pfam" id="PF07690">
    <property type="entry name" value="MFS_1"/>
    <property type="match status" value="1"/>
</dbReference>
<dbReference type="PROSITE" id="PS50850">
    <property type="entry name" value="MFS"/>
    <property type="match status" value="1"/>
</dbReference>
<evidence type="ECO:0000256" key="6">
    <source>
        <dbReference type="ARBA" id="ARBA00024338"/>
    </source>
</evidence>
<dbReference type="Gene3D" id="1.20.1250.20">
    <property type="entry name" value="MFS general substrate transporter like domains"/>
    <property type="match status" value="1"/>
</dbReference>
<evidence type="ECO:0000259" key="8">
    <source>
        <dbReference type="PROSITE" id="PS50850"/>
    </source>
</evidence>
<evidence type="ECO:0000256" key="2">
    <source>
        <dbReference type="ARBA" id="ARBA00022448"/>
    </source>
</evidence>
<feature type="transmembrane region" description="Helical" evidence="7">
    <location>
        <begin position="351"/>
        <end position="371"/>
    </location>
</feature>
<evidence type="ECO:0000256" key="4">
    <source>
        <dbReference type="ARBA" id="ARBA00022989"/>
    </source>
</evidence>
<keyword evidence="2" id="KW-0813">Transport</keyword>
<keyword evidence="5 7" id="KW-0472">Membrane</keyword>
<dbReference type="InterPro" id="IPR011701">
    <property type="entry name" value="MFS"/>
</dbReference>
<dbReference type="PANTHER" id="PTHR23505">
    <property type="entry name" value="SPINSTER"/>
    <property type="match status" value="1"/>
</dbReference>
<keyword evidence="10" id="KW-1185">Reference proteome</keyword>
<feature type="transmembrane region" description="Helical" evidence="7">
    <location>
        <begin position="377"/>
        <end position="398"/>
    </location>
</feature>
<dbReference type="GO" id="GO:0022857">
    <property type="term" value="F:transmembrane transporter activity"/>
    <property type="evidence" value="ECO:0007669"/>
    <property type="project" value="InterPro"/>
</dbReference>
<sequence>MTVQPAGLNVDSAYSSPASGAKLLSGRASGGGGAAHARPQPWWYGPRRLLALFCYIMLLCYADIGLLASNGVTGTASVASGGQGAVTAAFGLTYLQLGLLPAMFMVGLMLACTVLSKLTAYFSPFRLVGVGMAMWVLGAVLTGACQNYGSLMFARIFMGAGEASLMTLSGPFVDDVAPPKQKAFWFSLLSLFPNLGVAAGYMYGNAVAAIGWRACFWIEAAFGFPVALLFLFAPAIDLRSEGDELPMQPGGERPGFWGRLRASAKLLWYEVRVLHRHPVFLANIWAYVPIQAVLGALTFWGPKAALAVQSEAGDAVDMMMGGMTLGAAVVGTLGGGLLLDRLGSSLRNAFLIQIVASVIALVASVCTFTLTYNLASFIPVFSAALIGLFVTSAPLYAVSMWAVPIPNRPAAQAMQVITMHALGDVPSPPVVGAIQSVVNNWRVSMTVMASMLGVSVVIYVVGLLYCRSAPDYREELLHKPLASASPEGLDSAHSFLYRDYGVAQAASKGGGKPAGLPYCFHHPKTSDRMVSSSLAATYGSIAAALLPQTLGGGAASYGVLGG</sequence>
<keyword evidence="4 7" id="KW-1133">Transmembrane helix</keyword>
<evidence type="ECO:0000313" key="10">
    <source>
        <dbReference type="Proteomes" id="UP001445335"/>
    </source>
</evidence>
<feature type="transmembrane region" description="Helical" evidence="7">
    <location>
        <begin position="88"/>
        <end position="115"/>
    </location>
</feature>
<comment type="subcellular location">
    <subcellularLocation>
        <location evidence="1">Membrane</location>
        <topology evidence="1">Multi-pass membrane protein</topology>
    </subcellularLocation>
</comment>
<evidence type="ECO:0000256" key="5">
    <source>
        <dbReference type="ARBA" id="ARBA00023136"/>
    </source>
</evidence>
<comment type="similarity">
    <text evidence="6">Belongs to the major facilitator superfamily. Spinster (TC 2.A.1.49) family.</text>
</comment>
<feature type="transmembrane region" description="Helical" evidence="7">
    <location>
        <begin position="184"/>
        <end position="204"/>
    </location>
</feature>
<dbReference type="Proteomes" id="UP001445335">
    <property type="component" value="Unassembled WGS sequence"/>
</dbReference>
<evidence type="ECO:0000256" key="1">
    <source>
        <dbReference type="ARBA" id="ARBA00004141"/>
    </source>
</evidence>
<dbReference type="AlphaFoldDB" id="A0AAW1QNG8"/>
<keyword evidence="3 7" id="KW-0812">Transmembrane</keyword>
<dbReference type="EMBL" id="JALJOU010000080">
    <property type="protein sequence ID" value="KAK9823059.1"/>
    <property type="molecule type" value="Genomic_DNA"/>
</dbReference>
<feature type="transmembrane region" description="Helical" evidence="7">
    <location>
        <begin position="49"/>
        <end position="68"/>
    </location>
</feature>
<protein>
    <recommendedName>
        <fullName evidence="8">Major facilitator superfamily (MFS) profile domain-containing protein</fullName>
    </recommendedName>
</protein>
<feature type="transmembrane region" description="Helical" evidence="7">
    <location>
        <begin position="127"/>
        <end position="144"/>
    </location>
</feature>
<dbReference type="InterPro" id="IPR044770">
    <property type="entry name" value="MFS_spinster-like"/>
</dbReference>
<evidence type="ECO:0000256" key="3">
    <source>
        <dbReference type="ARBA" id="ARBA00022692"/>
    </source>
</evidence>
<dbReference type="InterPro" id="IPR036259">
    <property type="entry name" value="MFS_trans_sf"/>
</dbReference>
<dbReference type="GO" id="GO:0016020">
    <property type="term" value="C:membrane"/>
    <property type="evidence" value="ECO:0007669"/>
    <property type="project" value="UniProtKB-SubCell"/>
</dbReference>